<dbReference type="NCBIfam" id="TIGR00254">
    <property type="entry name" value="GGDEF"/>
    <property type="match status" value="1"/>
</dbReference>
<keyword evidence="1" id="KW-1133">Transmembrane helix</keyword>
<keyword evidence="6" id="KW-1185">Reference proteome</keyword>
<dbReference type="SMART" id="SM00267">
    <property type="entry name" value="GGDEF"/>
    <property type="match status" value="1"/>
</dbReference>
<evidence type="ECO:0000313" key="6">
    <source>
        <dbReference type="Proteomes" id="UP001139353"/>
    </source>
</evidence>
<dbReference type="InterPro" id="IPR052155">
    <property type="entry name" value="Biofilm_reg_signaling"/>
</dbReference>
<dbReference type="SUPFAM" id="SSF55785">
    <property type="entry name" value="PYP-like sensor domain (PAS domain)"/>
    <property type="match status" value="1"/>
</dbReference>
<dbReference type="PROSITE" id="PS50883">
    <property type="entry name" value="EAL"/>
    <property type="match status" value="1"/>
</dbReference>
<dbReference type="InterPro" id="IPR029787">
    <property type="entry name" value="Nucleotide_cyclase"/>
</dbReference>
<proteinExistence type="predicted"/>
<comment type="caution">
    <text evidence="5">The sequence shown here is derived from an EMBL/GenBank/DDBJ whole genome shotgun (WGS) entry which is preliminary data.</text>
</comment>
<dbReference type="InterPro" id="IPR000160">
    <property type="entry name" value="GGDEF_dom"/>
</dbReference>
<dbReference type="CDD" id="cd01949">
    <property type="entry name" value="GGDEF"/>
    <property type="match status" value="1"/>
</dbReference>
<name>A0A9X1YK57_9BURK</name>
<evidence type="ECO:0000259" key="3">
    <source>
        <dbReference type="PROSITE" id="PS50883"/>
    </source>
</evidence>
<reference evidence="5" key="1">
    <citation type="submission" date="2021-11" db="EMBL/GenBank/DDBJ databases">
        <title>BS-T2-15 a new species belonging to the Comamonadaceae family isolated from the soil of a French oak forest.</title>
        <authorList>
            <person name="Mieszkin S."/>
            <person name="Alain K."/>
        </authorList>
    </citation>
    <scope>NUCLEOTIDE SEQUENCE</scope>
    <source>
        <strain evidence="5">BS-T2-15</strain>
    </source>
</reference>
<dbReference type="RefSeq" id="WP_275683856.1">
    <property type="nucleotide sequence ID" value="NZ_JAJLJH010000006.1"/>
</dbReference>
<evidence type="ECO:0000313" key="5">
    <source>
        <dbReference type="EMBL" id="MCK9687809.1"/>
    </source>
</evidence>
<dbReference type="InterPro" id="IPR035965">
    <property type="entry name" value="PAS-like_dom_sf"/>
</dbReference>
<sequence>MPASKPATTSAKNSVLPQAEWATWGRLVQVYQGRDTESAEIRARLVQWVTFVSPWLMVLNIISAVSLALTLPVPVAPWLRWSWCGLVCTMCALGLVGWLRHRHKTPTRVSPRLVRKATIHAGALGVLWATLPWAVFPDGSPLAQVLIAGVMTGMVAGGGFVLTPLAPAAIAYTVVIGISTSVAAARIHDPIAALLSALMAGYTVVSVAAVLLGARRSAGALRAEREAERQGQLVALLLKDFESQSADVMWETDATGRLVRITPKLTALMRLDEASSRRSLLGWFEQQAAGAEARDAVAQLRQAFATGQAFRQRGVPVVVAGSARRWSITARPLVDESGQDQGWRGVITDITLEHDAQSRMQQLALVDSLTGLANRTQLRDKLQLKLASAASKPAALLCLNMDHFKRVNDMFGHAAGDVVLRETARRLRKLVRASDVVARAGGDEFAVLLDDIASEEDALRFGQRVVAELDRGFASDAGIINSGASVGVVAIPAHGTTVDELLANADLALGTAKTGGRARAEMFRPDMGERLRLRMTMERDLRLAVSRKELRLHWQPQVDTAEWRISGCEALLRWQHGELGLVPPMNFIPMAEETGLIVELGAWVLDEACRVGAQKLPGLMVAVNVSPIQVVRDDFVNVVRKALAASGLPAQRLEIEITESLFIDASPKALKNLETLRQMGVRVALDDFGTGYSSLAYLRQFPFDTLKIDRAFVRELVTQHDARAIVRSIVDLASALGMSTVAEGVEEPAQYELLRRAGCAGVQGFLIARPMLIDQVVEMIESWAMQRAPKSDSVPDSIFAPLDDTVPGELRSIDGGVIH</sequence>
<feature type="transmembrane region" description="Helical" evidence="1">
    <location>
        <begin position="193"/>
        <end position="214"/>
    </location>
</feature>
<dbReference type="CDD" id="cd01948">
    <property type="entry name" value="EAL"/>
    <property type="match status" value="1"/>
</dbReference>
<evidence type="ECO:0000259" key="4">
    <source>
        <dbReference type="PROSITE" id="PS50887"/>
    </source>
</evidence>
<dbReference type="InterPro" id="IPR043128">
    <property type="entry name" value="Rev_trsase/Diguanyl_cyclase"/>
</dbReference>
<evidence type="ECO:0000259" key="2">
    <source>
        <dbReference type="PROSITE" id="PS50113"/>
    </source>
</evidence>
<dbReference type="InterPro" id="IPR035919">
    <property type="entry name" value="EAL_sf"/>
</dbReference>
<organism evidence="5 6">
    <name type="scientific">Scleromatobacter humisilvae</name>
    <dbReference type="NCBI Taxonomy" id="2897159"/>
    <lineage>
        <taxon>Bacteria</taxon>
        <taxon>Pseudomonadati</taxon>
        <taxon>Pseudomonadota</taxon>
        <taxon>Betaproteobacteria</taxon>
        <taxon>Burkholderiales</taxon>
        <taxon>Sphaerotilaceae</taxon>
        <taxon>Scleromatobacter</taxon>
    </lineage>
</organism>
<feature type="domain" description="GGDEF" evidence="4">
    <location>
        <begin position="392"/>
        <end position="525"/>
    </location>
</feature>
<dbReference type="SUPFAM" id="SSF141868">
    <property type="entry name" value="EAL domain-like"/>
    <property type="match status" value="1"/>
</dbReference>
<dbReference type="Proteomes" id="UP001139353">
    <property type="component" value="Unassembled WGS sequence"/>
</dbReference>
<keyword evidence="1" id="KW-0812">Transmembrane</keyword>
<dbReference type="InterPro" id="IPR000700">
    <property type="entry name" value="PAS-assoc_C"/>
</dbReference>
<dbReference type="Gene3D" id="3.20.20.450">
    <property type="entry name" value="EAL domain"/>
    <property type="match status" value="1"/>
</dbReference>
<dbReference type="Pfam" id="PF00990">
    <property type="entry name" value="GGDEF"/>
    <property type="match status" value="1"/>
</dbReference>
<dbReference type="SMART" id="SM00052">
    <property type="entry name" value="EAL"/>
    <property type="match status" value="1"/>
</dbReference>
<dbReference type="SUPFAM" id="SSF55073">
    <property type="entry name" value="Nucleotide cyclase"/>
    <property type="match status" value="1"/>
</dbReference>
<keyword evidence="1" id="KW-0472">Membrane</keyword>
<feature type="domain" description="EAL" evidence="3">
    <location>
        <begin position="534"/>
        <end position="784"/>
    </location>
</feature>
<feature type="transmembrane region" description="Helical" evidence="1">
    <location>
        <begin position="119"/>
        <end position="136"/>
    </location>
</feature>
<dbReference type="EMBL" id="JAJLJH010000006">
    <property type="protein sequence ID" value="MCK9687809.1"/>
    <property type="molecule type" value="Genomic_DNA"/>
</dbReference>
<dbReference type="PANTHER" id="PTHR44757:SF2">
    <property type="entry name" value="BIOFILM ARCHITECTURE MAINTENANCE PROTEIN MBAA"/>
    <property type="match status" value="1"/>
</dbReference>
<dbReference type="Pfam" id="PF00563">
    <property type="entry name" value="EAL"/>
    <property type="match status" value="1"/>
</dbReference>
<feature type="transmembrane region" description="Helical" evidence="1">
    <location>
        <begin position="48"/>
        <end position="72"/>
    </location>
</feature>
<dbReference type="Gene3D" id="3.30.70.270">
    <property type="match status" value="1"/>
</dbReference>
<dbReference type="PANTHER" id="PTHR44757">
    <property type="entry name" value="DIGUANYLATE CYCLASE DGCP"/>
    <property type="match status" value="1"/>
</dbReference>
<gene>
    <name evidence="5" type="ORF">LPC04_19065</name>
</gene>
<accession>A0A9X1YK57</accession>
<dbReference type="AlphaFoldDB" id="A0A9X1YK57"/>
<evidence type="ECO:0000256" key="1">
    <source>
        <dbReference type="SAM" id="Phobius"/>
    </source>
</evidence>
<dbReference type="InterPro" id="IPR001633">
    <property type="entry name" value="EAL_dom"/>
</dbReference>
<protein>
    <submittedName>
        <fullName evidence="5">EAL domain-containing protein</fullName>
    </submittedName>
</protein>
<feature type="domain" description="PAC" evidence="2">
    <location>
        <begin position="311"/>
        <end position="362"/>
    </location>
</feature>
<feature type="transmembrane region" description="Helical" evidence="1">
    <location>
        <begin position="78"/>
        <end position="99"/>
    </location>
</feature>
<dbReference type="Gene3D" id="3.30.450.20">
    <property type="entry name" value="PAS domain"/>
    <property type="match status" value="1"/>
</dbReference>
<dbReference type="PROSITE" id="PS50887">
    <property type="entry name" value="GGDEF"/>
    <property type="match status" value="1"/>
</dbReference>
<dbReference type="PROSITE" id="PS50113">
    <property type="entry name" value="PAC"/>
    <property type="match status" value="1"/>
</dbReference>